<protein>
    <submittedName>
        <fullName evidence="2">Uncharacterized protein</fullName>
    </submittedName>
</protein>
<name>F4RG39_MELLP</name>
<evidence type="ECO:0000256" key="1">
    <source>
        <dbReference type="SAM" id="MobiDB-lite"/>
    </source>
</evidence>
<dbReference type="InParanoid" id="F4RG39"/>
<feature type="region of interest" description="Disordered" evidence="1">
    <location>
        <begin position="205"/>
        <end position="307"/>
    </location>
</feature>
<dbReference type="Proteomes" id="UP000001072">
    <property type="component" value="Unassembled WGS sequence"/>
</dbReference>
<feature type="compositionally biased region" description="Polar residues" evidence="1">
    <location>
        <begin position="558"/>
        <end position="591"/>
    </location>
</feature>
<dbReference type="EMBL" id="GL883100">
    <property type="protein sequence ID" value="EGG08540.1"/>
    <property type="molecule type" value="Genomic_DNA"/>
</dbReference>
<keyword evidence="3" id="KW-1185">Reference proteome</keyword>
<gene>
    <name evidence="2" type="ORF">MELLADRAFT_84740</name>
</gene>
<accession>F4RG39</accession>
<proteinExistence type="predicted"/>
<dbReference type="VEuPathDB" id="FungiDB:MELLADRAFT_84740"/>
<dbReference type="OrthoDB" id="2575228at2759"/>
<feature type="compositionally biased region" description="Polar residues" evidence="1">
    <location>
        <begin position="275"/>
        <end position="307"/>
    </location>
</feature>
<feature type="region of interest" description="Disordered" evidence="1">
    <location>
        <begin position="468"/>
        <end position="492"/>
    </location>
</feature>
<dbReference type="RefSeq" id="XP_007408126.1">
    <property type="nucleotide sequence ID" value="XM_007408064.1"/>
</dbReference>
<sequence>MDFDPITDLSWSTDALKQASSESYSSVTFMDNLSNDLMHGNSLDHGFFQGSTFLGRTDMLGDHGSMSNPFMPSAHDSLLTEDAISSGSDNSGLQYSAPQLAIGEGEFDKFLDDPFPDIDLDPPSPGFSSTTAFIDPWRASTPTAQLDRPFKLVGRNNISFSPKSSSDASPRAALVNPFLQNFTSTTCNPVDVASVSPAHSSLEEIATPTQPNPLFQSPTNPRRLTAFPPSPTTPTKPRTSKAKSPRTKTKDARSPALKKRKKSRSTDDILEEHSIPSSNQNTNSPIKVTGSPSHIGRNQDSWAKPGSIQTTQESGLFNSRQFSAGAGATSSIDLNSLLQSPTGYDPSISHRSSDSCMPDVSSSLRNFNLFPQLPTSQDINSWPLNLGFQENSTPYSNHLHDNNIFSSGMTSSFDTSLNIDKPSTQLPEGLRPFSSAFDSNSFIKNFTDQSLAPSIHSSLLPSPHIQTSYNEKKADSPSVLMSQSRSDPEVYQQTFGKSNFSQDRASLPTSRSPDSLLSGVLNHFEHRVNFMANFSLASGGFFSGNQTSFQPKPMPTTAGPSTTISRSPVTPSNPSSTQKSTSELTLARSPSPSKPSIGAKHTPTRPKPLESVFVNFTPKDSQKLLSGVAPSGSSKRKRSSQVQPSTPSKRRIAAV</sequence>
<feature type="compositionally biased region" description="Polar residues" evidence="1">
    <location>
        <begin position="207"/>
        <end position="222"/>
    </location>
</feature>
<dbReference type="AlphaFoldDB" id="F4RG39"/>
<dbReference type="HOGENOM" id="CLU_418602_0_0_1"/>
<feature type="compositionally biased region" description="Polar residues" evidence="1">
    <location>
        <begin position="479"/>
        <end position="492"/>
    </location>
</feature>
<feature type="region of interest" description="Disordered" evidence="1">
    <location>
        <begin position="547"/>
        <end position="655"/>
    </location>
</feature>
<dbReference type="KEGG" id="mlr:MELLADRAFT_84740"/>
<reference evidence="3" key="1">
    <citation type="journal article" date="2011" name="Proc. Natl. Acad. Sci. U.S.A.">
        <title>Obligate biotrophy features unraveled by the genomic analysis of rust fungi.</title>
        <authorList>
            <person name="Duplessis S."/>
            <person name="Cuomo C.A."/>
            <person name="Lin Y.-C."/>
            <person name="Aerts A."/>
            <person name="Tisserant E."/>
            <person name="Veneault-Fourrey C."/>
            <person name="Joly D.L."/>
            <person name="Hacquard S."/>
            <person name="Amselem J."/>
            <person name="Cantarel B.L."/>
            <person name="Chiu R."/>
            <person name="Coutinho P.M."/>
            <person name="Feau N."/>
            <person name="Field M."/>
            <person name="Frey P."/>
            <person name="Gelhaye E."/>
            <person name="Goldberg J."/>
            <person name="Grabherr M.G."/>
            <person name="Kodira C.D."/>
            <person name="Kohler A."/>
            <person name="Kuees U."/>
            <person name="Lindquist E.A."/>
            <person name="Lucas S.M."/>
            <person name="Mago R."/>
            <person name="Mauceli E."/>
            <person name="Morin E."/>
            <person name="Murat C."/>
            <person name="Pangilinan J.L."/>
            <person name="Park R."/>
            <person name="Pearson M."/>
            <person name="Quesneville H."/>
            <person name="Rouhier N."/>
            <person name="Sakthikumar S."/>
            <person name="Salamov A.A."/>
            <person name="Schmutz J."/>
            <person name="Selles B."/>
            <person name="Shapiro H."/>
            <person name="Tanguay P."/>
            <person name="Tuskan G.A."/>
            <person name="Henrissat B."/>
            <person name="Van de Peer Y."/>
            <person name="Rouze P."/>
            <person name="Ellis J.G."/>
            <person name="Dodds P.N."/>
            <person name="Schein J.E."/>
            <person name="Zhong S."/>
            <person name="Hamelin R.C."/>
            <person name="Grigoriev I.V."/>
            <person name="Szabo L.J."/>
            <person name="Martin F."/>
        </authorList>
    </citation>
    <scope>NUCLEOTIDE SEQUENCE [LARGE SCALE GENOMIC DNA]</scope>
    <source>
        <strain evidence="3">98AG31 / pathotype 3-4-7</strain>
    </source>
</reference>
<feature type="compositionally biased region" description="Basic and acidic residues" evidence="1">
    <location>
        <begin position="264"/>
        <end position="274"/>
    </location>
</feature>
<evidence type="ECO:0000313" key="2">
    <source>
        <dbReference type="EMBL" id="EGG08540.1"/>
    </source>
</evidence>
<feature type="compositionally biased region" description="Basic residues" evidence="1">
    <location>
        <begin position="238"/>
        <end position="247"/>
    </location>
</feature>
<organism evidence="3">
    <name type="scientific">Melampsora larici-populina (strain 98AG31 / pathotype 3-4-7)</name>
    <name type="common">Poplar leaf rust fungus</name>
    <dbReference type="NCBI Taxonomy" id="747676"/>
    <lineage>
        <taxon>Eukaryota</taxon>
        <taxon>Fungi</taxon>
        <taxon>Dikarya</taxon>
        <taxon>Basidiomycota</taxon>
        <taxon>Pucciniomycotina</taxon>
        <taxon>Pucciniomycetes</taxon>
        <taxon>Pucciniales</taxon>
        <taxon>Melampsoraceae</taxon>
        <taxon>Melampsora</taxon>
    </lineage>
</organism>
<dbReference type="STRING" id="747676.F4RG39"/>
<dbReference type="GeneID" id="18933593"/>
<evidence type="ECO:0000313" key="3">
    <source>
        <dbReference type="Proteomes" id="UP000001072"/>
    </source>
</evidence>